<gene>
    <name evidence="2" type="primary">lpqE</name>
    <name evidence="2" type="ORF">MANY_33270</name>
</gene>
<feature type="signal peptide" evidence="1">
    <location>
        <begin position="1"/>
        <end position="16"/>
    </location>
</feature>
<dbReference type="InterPro" id="IPR007410">
    <property type="entry name" value="LpqE-like"/>
</dbReference>
<dbReference type="PROSITE" id="PS51257">
    <property type="entry name" value="PROKAR_LIPOPROTEIN"/>
    <property type="match status" value="1"/>
</dbReference>
<organism evidence="2 3">
    <name type="scientific">Mycolicibacterium anyangense</name>
    <dbReference type="NCBI Taxonomy" id="1431246"/>
    <lineage>
        <taxon>Bacteria</taxon>
        <taxon>Bacillati</taxon>
        <taxon>Actinomycetota</taxon>
        <taxon>Actinomycetes</taxon>
        <taxon>Mycobacteriales</taxon>
        <taxon>Mycobacteriaceae</taxon>
        <taxon>Mycolicibacterium</taxon>
    </lineage>
</organism>
<dbReference type="Pfam" id="PF04314">
    <property type="entry name" value="PCuAC"/>
    <property type="match status" value="1"/>
</dbReference>
<dbReference type="KEGG" id="many:MANY_33270"/>
<reference evidence="2 3" key="1">
    <citation type="journal article" date="2019" name="Emerg. Microbes Infect.">
        <title>Comprehensive subspecies identification of 175 nontuberculous mycobacteria species based on 7547 genomic profiles.</title>
        <authorList>
            <person name="Matsumoto Y."/>
            <person name="Kinjo T."/>
            <person name="Motooka D."/>
            <person name="Nabeya D."/>
            <person name="Jung N."/>
            <person name="Uechi K."/>
            <person name="Horii T."/>
            <person name="Iida T."/>
            <person name="Fujita J."/>
            <person name="Nakamura S."/>
        </authorList>
    </citation>
    <scope>NUCLEOTIDE SEQUENCE [LARGE SCALE GENOMIC DNA]</scope>
    <source>
        <strain evidence="2 3">JCM 30275</strain>
    </source>
</reference>
<keyword evidence="1" id="KW-0732">Signal</keyword>
<protein>
    <submittedName>
        <fullName evidence="2">Putative lipoprotein LpqE</fullName>
    </submittedName>
</protein>
<dbReference type="Gene3D" id="2.60.40.1890">
    <property type="entry name" value="PCu(A)C copper chaperone"/>
    <property type="match status" value="1"/>
</dbReference>
<dbReference type="InterPro" id="IPR036182">
    <property type="entry name" value="PCuAC_sf"/>
</dbReference>
<keyword evidence="3" id="KW-1185">Reference proteome</keyword>
<keyword evidence="2" id="KW-0449">Lipoprotein</keyword>
<sequence>MNRLSNRLVVATAALAAGGLLLTGCGSGQISQTAGQEAAINGSTGNVKNIALRNVHLQAVQKGDALKPGRTVELIFVAANNSPDVNDKLVGISTDVGSVDVSGPTAIPANSRLVVGTPDGQDEVEALSSAQPTSAEVTLSQPISNGLTYTFKFDFEKAGEVSVAVPISAGNAPRQDEVGAGGGHG</sequence>
<dbReference type="RefSeq" id="WP_163805221.1">
    <property type="nucleotide sequence ID" value="NZ_AP022620.1"/>
</dbReference>
<feature type="chain" id="PRO_5038336833" evidence="1">
    <location>
        <begin position="17"/>
        <end position="185"/>
    </location>
</feature>
<evidence type="ECO:0000256" key="1">
    <source>
        <dbReference type="SAM" id="SignalP"/>
    </source>
</evidence>
<accession>A0A6N4W7M6</accession>
<proteinExistence type="predicted"/>
<name>A0A6N4W7M6_9MYCO</name>
<evidence type="ECO:0000313" key="2">
    <source>
        <dbReference type="EMBL" id="BBZ77990.1"/>
    </source>
</evidence>
<dbReference type="Proteomes" id="UP000467249">
    <property type="component" value="Chromosome"/>
</dbReference>
<dbReference type="EMBL" id="AP022620">
    <property type="protein sequence ID" value="BBZ77990.1"/>
    <property type="molecule type" value="Genomic_DNA"/>
</dbReference>
<dbReference type="AlphaFoldDB" id="A0A6N4W7M6"/>
<evidence type="ECO:0000313" key="3">
    <source>
        <dbReference type="Proteomes" id="UP000467249"/>
    </source>
</evidence>